<proteinExistence type="predicted"/>
<keyword evidence="1" id="KW-1133">Transmembrane helix</keyword>
<feature type="transmembrane region" description="Helical" evidence="1">
    <location>
        <begin position="161"/>
        <end position="182"/>
    </location>
</feature>
<protein>
    <submittedName>
        <fullName evidence="2">Uncharacterized protein</fullName>
    </submittedName>
</protein>
<evidence type="ECO:0000313" key="3">
    <source>
        <dbReference type="Proteomes" id="UP000023152"/>
    </source>
</evidence>
<keyword evidence="1" id="KW-0812">Transmembrane</keyword>
<name>X6PB64_RETFI</name>
<keyword evidence="3" id="KW-1185">Reference proteome</keyword>
<gene>
    <name evidence="2" type="ORF">RFI_01266</name>
</gene>
<feature type="transmembrane region" description="Helical" evidence="1">
    <location>
        <begin position="120"/>
        <end position="140"/>
    </location>
</feature>
<organism evidence="2 3">
    <name type="scientific">Reticulomyxa filosa</name>
    <dbReference type="NCBI Taxonomy" id="46433"/>
    <lineage>
        <taxon>Eukaryota</taxon>
        <taxon>Sar</taxon>
        <taxon>Rhizaria</taxon>
        <taxon>Retaria</taxon>
        <taxon>Foraminifera</taxon>
        <taxon>Monothalamids</taxon>
        <taxon>Reticulomyxidae</taxon>
        <taxon>Reticulomyxa</taxon>
    </lineage>
</organism>
<evidence type="ECO:0000313" key="2">
    <source>
        <dbReference type="EMBL" id="ETO35795.1"/>
    </source>
</evidence>
<reference evidence="2 3" key="1">
    <citation type="journal article" date="2013" name="Curr. Biol.">
        <title>The Genome of the Foraminiferan Reticulomyxa filosa.</title>
        <authorList>
            <person name="Glockner G."/>
            <person name="Hulsmann N."/>
            <person name="Schleicher M."/>
            <person name="Noegel A.A."/>
            <person name="Eichinger L."/>
            <person name="Gallinger C."/>
            <person name="Pawlowski J."/>
            <person name="Sierra R."/>
            <person name="Euteneuer U."/>
            <person name="Pillet L."/>
            <person name="Moustafa A."/>
            <person name="Platzer M."/>
            <person name="Groth M."/>
            <person name="Szafranski K."/>
            <person name="Schliwa M."/>
        </authorList>
    </citation>
    <scope>NUCLEOTIDE SEQUENCE [LARGE SCALE GENOMIC DNA]</scope>
</reference>
<dbReference type="AlphaFoldDB" id="X6PB64"/>
<feature type="transmembrane region" description="Helical" evidence="1">
    <location>
        <begin position="42"/>
        <end position="67"/>
    </location>
</feature>
<keyword evidence="1" id="KW-0472">Membrane</keyword>
<evidence type="ECO:0000256" key="1">
    <source>
        <dbReference type="SAM" id="Phobius"/>
    </source>
</evidence>
<sequence>MRLLCDTLFLVICDKLVMIMCCTNDGQWRMDTQVTCWKGEHLIIATLALIGLSYYIPFCVMVSPMFVELGTPLSGSCKDYLSLTSTIEFIKPYLSLVTWAKCCMLVSAQLISAGNPVGTVVSQFVTCLVLFLLTAIWSWTNLNLSQYHKVSIPVFPYGISVLKSLGFLAGVIGSVIELFFVYRLLPNTIFGTHLNSQNSDMLYVLALFVVSAAFAVMFFVRLKYIAKKNMSIYSDLEELISIENIIM</sequence>
<comment type="caution">
    <text evidence="2">The sequence shown here is derived from an EMBL/GenBank/DDBJ whole genome shotgun (WGS) entry which is preliminary data.</text>
</comment>
<feature type="transmembrane region" description="Helical" evidence="1">
    <location>
        <begin position="202"/>
        <end position="220"/>
    </location>
</feature>
<accession>X6PB64</accession>
<dbReference type="Proteomes" id="UP000023152">
    <property type="component" value="Unassembled WGS sequence"/>
</dbReference>
<dbReference type="EMBL" id="ASPP01001274">
    <property type="protein sequence ID" value="ETO35795.1"/>
    <property type="molecule type" value="Genomic_DNA"/>
</dbReference>